<evidence type="ECO:0000256" key="5">
    <source>
        <dbReference type="ARBA" id="ARBA00022777"/>
    </source>
</evidence>
<dbReference type="SMART" id="SM00320">
    <property type="entry name" value="WD40"/>
    <property type="match status" value="7"/>
</dbReference>
<dbReference type="SUPFAM" id="SSF56112">
    <property type="entry name" value="Protein kinase-like (PK-like)"/>
    <property type="match status" value="1"/>
</dbReference>
<dbReference type="InterPro" id="IPR036322">
    <property type="entry name" value="WD40_repeat_dom_sf"/>
</dbReference>
<name>A0ABU2XGN6_9ACTN</name>
<evidence type="ECO:0000256" key="2">
    <source>
        <dbReference type="ARBA" id="ARBA00022527"/>
    </source>
</evidence>
<dbReference type="CDD" id="cd14014">
    <property type="entry name" value="STKc_PknB_like"/>
    <property type="match status" value="1"/>
</dbReference>
<evidence type="ECO:0000313" key="10">
    <source>
        <dbReference type="EMBL" id="MDT0544048.1"/>
    </source>
</evidence>
<keyword evidence="7" id="KW-0853">WD repeat</keyword>
<evidence type="ECO:0000313" key="11">
    <source>
        <dbReference type="Proteomes" id="UP001180754"/>
    </source>
</evidence>
<evidence type="ECO:0000256" key="1">
    <source>
        <dbReference type="ARBA" id="ARBA00012513"/>
    </source>
</evidence>
<dbReference type="CDD" id="cd00200">
    <property type="entry name" value="WD40"/>
    <property type="match status" value="1"/>
</dbReference>
<dbReference type="Gene3D" id="3.30.200.20">
    <property type="entry name" value="Phosphorylase Kinase, domain 1"/>
    <property type="match status" value="1"/>
</dbReference>
<dbReference type="Pfam" id="PF00069">
    <property type="entry name" value="Pkinase"/>
    <property type="match status" value="1"/>
</dbReference>
<dbReference type="PANTHER" id="PTHR43289">
    <property type="entry name" value="MITOGEN-ACTIVATED PROTEIN KINASE KINASE KINASE 20-RELATED"/>
    <property type="match status" value="1"/>
</dbReference>
<feature type="domain" description="Protein kinase" evidence="9">
    <location>
        <begin position="28"/>
        <end position="288"/>
    </location>
</feature>
<proteinExistence type="predicted"/>
<evidence type="ECO:0000256" key="3">
    <source>
        <dbReference type="ARBA" id="ARBA00022679"/>
    </source>
</evidence>
<organism evidence="10 11">
    <name type="scientific">Streptomyces lonegramiae</name>
    <dbReference type="NCBI Taxonomy" id="3075524"/>
    <lineage>
        <taxon>Bacteria</taxon>
        <taxon>Bacillati</taxon>
        <taxon>Actinomycetota</taxon>
        <taxon>Actinomycetes</taxon>
        <taxon>Kitasatosporales</taxon>
        <taxon>Streptomycetaceae</taxon>
        <taxon>Streptomyces</taxon>
    </lineage>
</organism>
<dbReference type="InterPro" id="IPR001680">
    <property type="entry name" value="WD40_rpt"/>
</dbReference>
<dbReference type="SMART" id="SM00220">
    <property type="entry name" value="S_TKc"/>
    <property type="match status" value="1"/>
</dbReference>
<evidence type="ECO:0000259" key="9">
    <source>
        <dbReference type="PROSITE" id="PS50011"/>
    </source>
</evidence>
<dbReference type="PROSITE" id="PS50011">
    <property type="entry name" value="PROTEIN_KINASE_DOM"/>
    <property type="match status" value="1"/>
</dbReference>
<evidence type="ECO:0000256" key="7">
    <source>
        <dbReference type="PROSITE-ProRule" id="PRU00221"/>
    </source>
</evidence>
<protein>
    <recommendedName>
        <fullName evidence="1">non-specific serine/threonine protein kinase</fullName>
        <ecNumber evidence="1">2.7.11.1</ecNumber>
    </recommendedName>
</protein>
<dbReference type="Proteomes" id="UP001180754">
    <property type="component" value="Unassembled WGS sequence"/>
</dbReference>
<evidence type="ECO:0000256" key="4">
    <source>
        <dbReference type="ARBA" id="ARBA00022741"/>
    </source>
</evidence>
<reference evidence="10" key="1">
    <citation type="submission" date="2024-05" db="EMBL/GenBank/DDBJ databases">
        <title>30 novel species of actinomycetes from the DSMZ collection.</title>
        <authorList>
            <person name="Nouioui I."/>
        </authorList>
    </citation>
    <scope>NUCLEOTIDE SEQUENCE</scope>
    <source>
        <strain evidence="10">DSM 41529</strain>
    </source>
</reference>
<dbReference type="InterPro" id="IPR011009">
    <property type="entry name" value="Kinase-like_dom_sf"/>
</dbReference>
<gene>
    <name evidence="10" type="ORF">RND15_15255</name>
</gene>
<dbReference type="PANTHER" id="PTHR43289:SF6">
    <property type="entry name" value="SERINE_THREONINE-PROTEIN KINASE NEKL-3"/>
    <property type="match status" value="1"/>
</dbReference>
<keyword evidence="2" id="KW-0723">Serine/threonine-protein kinase</keyword>
<feature type="repeat" description="WD" evidence="7">
    <location>
        <begin position="579"/>
        <end position="611"/>
    </location>
</feature>
<dbReference type="EC" id="2.7.11.1" evidence="1"/>
<dbReference type="Pfam" id="PF00400">
    <property type="entry name" value="WD40"/>
    <property type="match status" value="6"/>
</dbReference>
<accession>A0ABU2XGN6</accession>
<dbReference type="GO" id="GO:0004674">
    <property type="term" value="F:protein serine/threonine kinase activity"/>
    <property type="evidence" value="ECO:0007669"/>
    <property type="project" value="UniProtKB-EC"/>
</dbReference>
<feature type="binding site" evidence="8">
    <location>
        <position position="58"/>
    </location>
    <ligand>
        <name>ATP</name>
        <dbReference type="ChEBI" id="CHEBI:30616"/>
    </ligand>
</feature>
<dbReference type="PROSITE" id="PS00108">
    <property type="entry name" value="PROTEIN_KINASE_ST"/>
    <property type="match status" value="1"/>
</dbReference>
<feature type="repeat" description="WD" evidence="7">
    <location>
        <begin position="537"/>
        <end position="578"/>
    </location>
</feature>
<dbReference type="PROSITE" id="PS50294">
    <property type="entry name" value="WD_REPEATS_REGION"/>
    <property type="match status" value="3"/>
</dbReference>
<keyword evidence="3 10" id="KW-0808">Transferase</keyword>
<dbReference type="InterPro" id="IPR015943">
    <property type="entry name" value="WD40/YVTN_repeat-like_dom_sf"/>
</dbReference>
<feature type="repeat" description="WD" evidence="7">
    <location>
        <begin position="493"/>
        <end position="533"/>
    </location>
</feature>
<dbReference type="PROSITE" id="PS00107">
    <property type="entry name" value="PROTEIN_KINASE_ATP"/>
    <property type="match status" value="1"/>
</dbReference>
<dbReference type="Gene3D" id="1.10.510.10">
    <property type="entry name" value="Transferase(Phosphotransferase) domain 1"/>
    <property type="match status" value="1"/>
</dbReference>
<evidence type="ECO:0000256" key="8">
    <source>
        <dbReference type="PROSITE-ProRule" id="PRU10141"/>
    </source>
</evidence>
<dbReference type="EMBL" id="JAVRFD010000006">
    <property type="protein sequence ID" value="MDT0544048.1"/>
    <property type="molecule type" value="Genomic_DNA"/>
</dbReference>
<dbReference type="InterPro" id="IPR017441">
    <property type="entry name" value="Protein_kinase_ATP_BS"/>
</dbReference>
<dbReference type="RefSeq" id="WP_311724459.1">
    <property type="nucleotide sequence ID" value="NZ_JAVRFD010000006.1"/>
</dbReference>
<keyword evidence="6 8" id="KW-0067">ATP-binding</keyword>
<dbReference type="PROSITE" id="PS50082">
    <property type="entry name" value="WD_REPEATS_2"/>
    <property type="match status" value="3"/>
</dbReference>
<evidence type="ECO:0000256" key="6">
    <source>
        <dbReference type="ARBA" id="ARBA00022840"/>
    </source>
</evidence>
<dbReference type="Gene3D" id="2.130.10.10">
    <property type="entry name" value="YVTN repeat-like/Quinoprotein amine dehydrogenase"/>
    <property type="match status" value="2"/>
</dbReference>
<keyword evidence="5 10" id="KW-0418">Kinase</keyword>
<comment type="caution">
    <text evidence="10">The sequence shown here is derived from an EMBL/GenBank/DDBJ whole genome shotgun (WGS) entry which is preliminary data.</text>
</comment>
<keyword evidence="4 8" id="KW-0547">Nucleotide-binding</keyword>
<dbReference type="InterPro" id="IPR008271">
    <property type="entry name" value="Ser/Thr_kinase_AS"/>
</dbReference>
<dbReference type="InterPro" id="IPR000719">
    <property type="entry name" value="Prot_kinase_dom"/>
</dbReference>
<sequence>MSAAQGVSMASGEWGHTVDSGTVLSGRYELHRILGRGGMGQVWLGRDLSVLRREVAVKLLPALADPGSVRRFQDEAAALAKLQHPGITVVHDAGSHDGHLFIVMELLHGCDLAQLMVQQPSGLPIDQVLDLARQTVDALGVAHSRGIVHRDLKPANLFLQRDGRVKICDFGIARSTDAVTSVTASGQMIGTPPYMSPEQWQSQPVDARSDLYSLGCVIFELLTGQPPFSPRQPLYTLMRQHVEQRPPSPRALRPDIPAVLDDLTVALLAKMPEGRPDADSLAFELARLAERGDRATTKTLQYPGAGASGAPTNSSYGISGMPTYALLGRLGTRAMGAVNSVAFSPDGQTLASAGEGGVRLWNAHTGEQLRRLIAHRDLDRLVFSPDGGTVATIEGGKVVTLWDAHTGEQRDQLAHARWLTGLAFSPDGQTLASSGTDGIHLWNIRTGEQRRELVASKMVWSLAFSPDGQTLVSAEGGNVRLRGAYTGEHRSELAGHRRWVCSVAFSPDGQILAGGSGNWVYLWDVRTSALRRQLTGHRGRMQTEHALAFSPDARMLASGGADHRVHLWDTHTDDKLATLTDHRAPIRSVAFSPDGSTLAGAGGNEVVLWTA</sequence>
<dbReference type="SUPFAM" id="SSF50978">
    <property type="entry name" value="WD40 repeat-like"/>
    <property type="match status" value="1"/>
</dbReference>
<keyword evidence="11" id="KW-1185">Reference proteome</keyword>